<dbReference type="SMART" id="SM00055">
    <property type="entry name" value="FCH"/>
    <property type="match status" value="1"/>
</dbReference>
<dbReference type="GO" id="GO:0005737">
    <property type="term" value="C:cytoplasm"/>
    <property type="evidence" value="ECO:0007669"/>
    <property type="project" value="UniProtKB-SubCell"/>
</dbReference>
<dbReference type="PANTHER" id="PTHR31139:SF4">
    <property type="entry name" value="ECTOPIC P GRANULES PROTEIN 5 HOMOLOG"/>
    <property type="match status" value="1"/>
</dbReference>
<keyword evidence="15" id="KW-1185">Reference proteome</keyword>
<sequence>MREARFRDHFWSTDLTSTVGYDSIIQHMNDGRKNCKEFEDFLKERAIIEEKYGKELINLSKKKPCGQTELNTLKRSLDVFKQQIDNVGQGHIQLAQTLREEAKKMEDFREKQKLHRKKIELIMEAIHKNRNLQYKKTMEAKRLYEQRCRDKDEAEQAVHRNANLVTQKQQEKLFLKLAQTKSALEDTDRSYQQSVTTMEKIREEWQNEHIKACEFFETQECERINYFRNALWLHVNQLSLGCVQNDEKYEEIRKSLEMCSIEKDVDFFVNLRKTGSLAPGSLKKTSGLFQRYFLRSLKCPWNLRIIDDVQGEESGQAWGKANEQVPFSYPRECSRPGKKKRSSEEPQVQEPDDVFLPPAAEGSSQARRVPVEHTGEFTEIQLRDEVDNTKTINDVSDIPQSHSSLANEGALEVTVEPPKDAEEVKGDPSQEEHMGDIEKNKLDKPQSSVEGVASGSGNSDLSSTTFQSRKLPLSTSQCSDKSKSRVLRPVYPDLSLELSYEKPTIMAVKPLLHHERLYPELPSEPELVPFTREQLKIFEPCSWLENVDSYAEEFESVAHQDRHEFYELLLNYMRCRKQLLLAEAELQAMATDCQNVKGRLWTFKEQQKTVQGMCADQCKVTGHHCYQTVELNESVLGELKKLFEAKAEHVHQTLALHSYTSVLSRLQVESYVYRLLSSSSLLRSVALQQQEQVSKQSENLSTDLSHLKECISVLFSFTRRVIEDTQFHSDLLMWLQRLIRVLGNPSGVFHFMQSLALLMSPVKNRVDFMCHMKPSERKSSSSSGKESGNWTLVDEGGEEDEDPETSWILLLEDDLIALLSQFPFHELFQQFLGFTSEGAYFPEKTSPQKMMKIFAFANSLVELLSVGLETFNRARYRQFVKRIGQLIKMTLCHVSDHWAQYVSSNKQYGSVEHPYSVEKLQLEFDELFFRAVLHVLKAKRLGVWLFMSEMPYGTLSSNTLWRLFFVMHCAENEHLEQLCSALQPADYKQRLKDPEHLAQFEKYLQSMNCSEEICLLTTFAQMAQTKRADVDEDFIKIVVLEIYEVSYVSLSTRETFSKVGRELLGAIASVHTQIISILLDRIRETIEKVGMVSLYLFKELPLYLWKPCSSEIALIRDWLLNYSLTTVENKLACIILEGLNWGFGDHNTLHLDPAVHSEVALMVLEAYQKYLSQKPYAGLLSESIKQVSYLASIVRYGETPETSFNQWAWSLILRLKLHRNDRGVQESGLAVPVCDSALDTAESVTLHPLLKAVKANIPIGCFLALAMTTLGHRFLSYVELFLHLDSGVPQGVTQQVTHKVTQHLTGVNYGENVKLLNSMIQTHIFLSDHPNGVGPAAVLEFWVQVLTSQQLWHRDRATLCLLDDLCKAAFQYNQEDCVQKLLYQQHKNALGYHCDKGMLSSLVSWIVAGNVTPSFVESNANSSQVWFAWTVLNMESIFEEDSQLRRVVEGELVINALTPDQALKKAQTQLKLPIVPSLQRLMIYRWAHQALATPADHPLMPLIWQKFFLLYLHRPGPQYGLPVDGCIGRRFFQSAAHVNLLNEMKKRLTEVADFHHAASKALRVESPEGSDRSPKKASCLPDYLTSPELHKELVRLCNVLILWLEEESFQKGDTYVPSLPKQYDAHRLAKVMQNQQDLWMEYVNVELIHHEFQEAVNLWLQVQLESHPAYASAGETDFTNPLSAKVRIMNSLKKLDTPKPPLPLQMMKAPVPVISSATLVSQKDAIQLMRKDLNILQQHAKTAALWESQHVALNSEILDTVPKLYVNREEQITLHLECRGTSNKGCQGAAQLTIQFEGKHKNEAVNQQLHACIRSALINIYKVQPMPAIKKVGIGLFFTLVEYVCDETQRNPPTRQFFTSCIEILGQVFISGTKSECKHLLQTILQNRRLCTLLSPYFTPVASPSEFVTLYEKVVAFLSEDNSDVVFMLLTKFDLTQWLSVAKPPLSERTQLLESIHLALNACGLEPEEDILMPFNIFCKHWTNLLQYQFPDHYSDFLRLFVQSSSEQLLSPDCWKASLQALGCDSAVTEKGSWKKSDSAECPVVRDAAKTLLSTEQVRETIEWLSTSFCKLRLASVDFRTFGLFSKWTPYVAEVNTFLEYLIKRLVDTEVANLAQEPVGSSRILAALQSLYSVIAGLFKPWILVLEKEDASSQPCYPWLESDTSVASTVVCLFADCIKLLHESFKAPKMPEFILYAFHTEFRRLPWKEMHPDQMLMEEFFKIERGSPKSCFLFLGYVLCEVNWVSVLSDAWNPNPHPQTHSMIVCLLYMMVLLAKEEQLIGEEESPLINLLGQTSSLPWQLVGISSYESIISYCNSHYPPSVILAKDTGAELIMKLLKISAGFGTSSDSHIHLDATLKCQVYIRLVVQFLSTLEQSGKITLAVLEQEMAKLLDDVVIFNPPDMDLQTRHLALSSLFTETLMMLNNSSITTAESLRGSLRKWIDSRVQGLLAMPLLTAACHSLASVRHMAETTEACITSYFSDDSPHHQELGWGPILASLQVPELTMEEFLQECLSLGSYLTLYVYLLQCLNTDQTLTNEMKILLTISKWLEQVYPSSAKEEAKLFLWWHKAMQLSLVQLEQDDPVLIECVIRTLLSIQGRQSQLAEERLTSGILGAIGLGRRSPLSPRFRVVARSLSAFLLVQIPAESQVRLKAGSEPRLSQKAQQALSALEAMSSSKQYMDYQEQLSQASLFIKHPEHCLQDGNNLLSLLVNTLYPEVHFLDSIR</sequence>
<evidence type="ECO:0000256" key="8">
    <source>
        <dbReference type="ARBA" id="ARBA00023136"/>
    </source>
</evidence>
<dbReference type="FunFam" id="1.20.1270.60:FF:000054">
    <property type="entry name" value="Proline-serine-threonine phosphatase interacting protein 2"/>
    <property type="match status" value="1"/>
</dbReference>
<dbReference type="PANTHER" id="PTHR31139">
    <property type="entry name" value="ECTOPIC P GRANULES PROTEIN 5 HOMOLOG"/>
    <property type="match status" value="1"/>
</dbReference>
<feature type="region of interest" description="Disordered" evidence="12">
    <location>
        <begin position="774"/>
        <end position="800"/>
    </location>
</feature>
<name>A0A3M0L341_HIRRU</name>
<dbReference type="Proteomes" id="UP000269221">
    <property type="component" value="Unassembled WGS sequence"/>
</dbReference>
<comment type="subcellular location">
    <subcellularLocation>
        <location evidence="2">Cytoplasm</location>
    </subcellularLocation>
    <subcellularLocation>
        <location evidence="1">Membrane</location>
        <topology evidence="1">Peripheral membrane protein</topology>
    </subcellularLocation>
</comment>
<evidence type="ECO:0000256" key="1">
    <source>
        <dbReference type="ARBA" id="ARBA00004170"/>
    </source>
</evidence>
<feature type="compositionally biased region" description="Basic and acidic residues" evidence="12">
    <location>
        <begin position="417"/>
        <end position="444"/>
    </location>
</feature>
<feature type="compositionally biased region" description="Polar residues" evidence="12">
    <location>
        <begin position="445"/>
        <end position="478"/>
    </location>
</feature>
<gene>
    <name evidence="14" type="ORF">DUI87_04098</name>
</gene>
<dbReference type="Pfam" id="PF26103">
    <property type="entry name" value="TPR_Epg5"/>
    <property type="match status" value="1"/>
</dbReference>
<evidence type="ECO:0000256" key="4">
    <source>
        <dbReference type="ARBA" id="ARBA00022490"/>
    </source>
</evidence>
<evidence type="ECO:0000313" key="14">
    <source>
        <dbReference type="EMBL" id="RMC19486.1"/>
    </source>
</evidence>
<comment type="similarity">
    <text evidence="3">Belongs to the EPG5 family.</text>
</comment>
<keyword evidence="5" id="KW-0597">Phosphoprotein</keyword>
<dbReference type="InterPro" id="IPR051436">
    <property type="entry name" value="Autophagy-related_EPG5"/>
</dbReference>
<dbReference type="STRING" id="333673.A0A3M0L341"/>
<evidence type="ECO:0000313" key="15">
    <source>
        <dbReference type="Proteomes" id="UP000269221"/>
    </source>
</evidence>
<dbReference type="OrthoDB" id="75419at2759"/>
<protein>
    <recommendedName>
        <fullName evidence="10">Proline-serine-threonine phosphatase-interacting protein 2</fullName>
    </recommendedName>
</protein>
<evidence type="ECO:0000256" key="12">
    <source>
        <dbReference type="SAM" id="MobiDB-lite"/>
    </source>
</evidence>
<dbReference type="PROSITE" id="PS51741">
    <property type="entry name" value="F_BAR"/>
    <property type="match status" value="1"/>
</dbReference>
<evidence type="ECO:0000256" key="6">
    <source>
        <dbReference type="ARBA" id="ARBA00023006"/>
    </source>
</evidence>
<feature type="region of interest" description="Disordered" evidence="12">
    <location>
        <begin position="413"/>
        <end position="478"/>
    </location>
</feature>
<dbReference type="InterPro" id="IPR042694">
    <property type="entry name" value="PSTPIP2_F-BAR"/>
</dbReference>
<dbReference type="InterPro" id="IPR058750">
    <property type="entry name" value="TPR_Epg5"/>
</dbReference>
<evidence type="ECO:0000256" key="5">
    <source>
        <dbReference type="ARBA" id="ARBA00022553"/>
    </source>
</evidence>
<feature type="domain" description="F-BAR" evidence="13">
    <location>
        <begin position="4"/>
        <end position="264"/>
    </location>
</feature>
<proteinExistence type="inferred from homology"/>
<evidence type="ECO:0000256" key="7">
    <source>
        <dbReference type="ARBA" id="ARBA00023054"/>
    </source>
</evidence>
<dbReference type="GO" id="GO:0097352">
    <property type="term" value="P:autophagosome maturation"/>
    <property type="evidence" value="ECO:0007669"/>
    <property type="project" value="TreeGrafter"/>
</dbReference>
<dbReference type="EMBL" id="QRBI01000095">
    <property type="protein sequence ID" value="RMC19486.1"/>
    <property type="molecule type" value="Genomic_DNA"/>
</dbReference>
<dbReference type="Pfam" id="PF00611">
    <property type="entry name" value="FCH"/>
    <property type="match status" value="1"/>
</dbReference>
<keyword evidence="4" id="KW-0963">Cytoplasm</keyword>
<dbReference type="Pfam" id="PF26573">
    <property type="entry name" value="TPR_Epg5_2"/>
    <property type="match status" value="1"/>
</dbReference>
<dbReference type="GO" id="GO:0016020">
    <property type="term" value="C:membrane"/>
    <property type="evidence" value="ECO:0007669"/>
    <property type="project" value="UniProtKB-SubCell"/>
</dbReference>
<feature type="region of interest" description="Disordered" evidence="12">
    <location>
        <begin position="327"/>
        <end position="385"/>
    </location>
</feature>
<feature type="compositionally biased region" description="Basic and acidic residues" evidence="12">
    <location>
        <begin position="369"/>
        <end position="385"/>
    </location>
</feature>
<evidence type="ECO:0000256" key="11">
    <source>
        <dbReference type="PROSITE-ProRule" id="PRU01077"/>
    </source>
</evidence>
<dbReference type="InterPro" id="IPR001060">
    <property type="entry name" value="FCH_dom"/>
</dbReference>
<keyword evidence="7 11" id="KW-0175">Coiled coil</keyword>
<evidence type="ECO:0000256" key="10">
    <source>
        <dbReference type="ARBA" id="ARBA00071017"/>
    </source>
</evidence>
<comment type="function">
    <text evidence="9">Binds to F-actin. May be involved in regulation of the actin cytoskeleton.</text>
</comment>
<dbReference type="CDD" id="cd07672">
    <property type="entry name" value="F-BAR_PSTPIP2"/>
    <property type="match status" value="1"/>
</dbReference>
<keyword evidence="8" id="KW-0472">Membrane</keyword>
<keyword evidence="6" id="KW-0072">Autophagy</keyword>
<reference evidence="14 15" key="1">
    <citation type="submission" date="2018-07" db="EMBL/GenBank/DDBJ databases">
        <title>A high quality draft genome assembly of the barn swallow (H. rustica rustica).</title>
        <authorList>
            <person name="Formenti G."/>
            <person name="Chiara M."/>
            <person name="Poveda L."/>
            <person name="Francoijs K.-J."/>
            <person name="Bonisoli-Alquati A."/>
            <person name="Canova L."/>
            <person name="Gianfranceschi L."/>
            <person name="Horner D.S."/>
            <person name="Saino N."/>
        </authorList>
    </citation>
    <scope>NUCLEOTIDE SEQUENCE [LARGE SCALE GENOMIC DNA]</scope>
    <source>
        <strain evidence="14">Chelidonia</strain>
        <tissue evidence="14">Blood</tissue>
    </source>
</reference>
<dbReference type="Gene3D" id="1.20.1270.60">
    <property type="entry name" value="Arfaptin homology (AH) domain/BAR domain"/>
    <property type="match status" value="1"/>
</dbReference>
<accession>A0A3M0L341</accession>
<organism evidence="14 15">
    <name type="scientific">Hirundo rustica rustica</name>
    <dbReference type="NCBI Taxonomy" id="333673"/>
    <lineage>
        <taxon>Eukaryota</taxon>
        <taxon>Metazoa</taxon>
        <taxon>Chordata</taxon>
        <taxon>Craniata</taxon>
        <taxon>Vertebrata</taxon>
        <taxon>Euteleostomi</taxon>
        <taxon>Archelosauria</taxon>
        <taxon>Archosauria</taxon>
        <taxon>Dinosauria</taxon>
        <taxon>Saurischia</taxon>
        <taxon>Theropoda</taxon>
        <taxon>Coelurosauria</taxon>
        <taxon>Aves</taxon>
        <taxon>Neognathae</taxon>
        <taxon>Neoaves</taxon>
        <taxon>Telluraves</taxon>
        <taxon>Australaves</taxon>
        <taxon>Passeriformes</taxon>
        <taxon>Sylvioidea</taxon>
        <taxon>Hirundinidae</taxon>
        <taxon>Hirundo</taxon>
    </lineage>
</organism>
<evidence type="ECO:0000256" key="9">
    <source>
        <dbReference type="ARBA" id="ARBA00058685"/>
    </source>
</evidence>
<evidence type="ECO:0000259" key="13">
    <source>
        <dbReference type="PROSITE" id="PS51741"/>
    </source>
</evidence>
<dbReference type="InterPro" id="IPR059030">
    <property type="entry name" value="TPR_Epg5_mid"/>
</dbReference>
<evidence type="ECO:0000256" key="2">
    <source>
        <dbReference type="ARBA" id="ARBA00004496"/>
    </source>
</evidence>
<comment type="caution">
    <text evidence="14">The sequence shown here is derived from an EMBL/GenBank/DDBJ whole genome shotgun (WGS) entry which is preliminary data.</text>
</comment>
<evidence type="ECO:0000256" key="3">
    <source>
        <dbReference type="ARBA" id="ARBA00010948"/>
    </source>
</evidence>
<dbReference type="InterPro" id="IPR031160">
    <property type="entry name" value="F_BAR_dom"/>
</dbReference>
<dbReference type="SUPFAM" id="SSF103657">
    <property type="entry name" value="BAR/IMD domain-like"/>
    <property type="match status" value="1"/>
</dbReference>
<dbReference type="InterPro" id="IPR027267">
    <property type="entry name" value="AH/BAR_dom_sf"/>
</dbReference>